<dbReference type="KEGG" id="geh:HYN69_12215"/>
<dbReference type="InterPro" id="IPR008792">
    <property type="entry name" value="PQQD"/>
</dbReference>
<evidence type="ECO:0000313" key="1">
    <source>
        <dbReference type="EMBL" id="AWB49166.1"/>
    </source>
</evidence>
<dbReference type="Proteomes" id="UP000244496">
    <property type="component" value="Chromosome"/>
</dbReference>
<dbReference type="Pfam" id="PF05402">
    <property type="entry name" value="PqqD"/>
    <property type="match status" value="1"/>
</dbReference>
<accession>A0A2S0UMY2</accession>
<keyword evidence="2" id="KW-1185">Reference proteome</keyword>
<organism evidence="1 2">
    <name type="scientific">Paragemmobacter aquarius</name>
    <dbReference type="NCBI Taxonomy" id="2169400"/>
    <lineage>
        <taxon>Bacteria</taxon>
        <taxon>Pseudomonadati</taxon>
        <taxon>Pseudomonadota</taxon>
        <taxon>Alphaproteobacteria</taxon>
        <taxon>Rhodobacterales</taxon>
        <taxon>Paracoccaceae</taxon>
        <taxon>Paragemmobacter</taxon>
    </lineage>
</organism>
<sequence>MITAPIGARFCLSFVQGIMTGRYAAASRDIISEDFDGDAVVLNLASGQYFGMNGAASAVWSLLMAGVGSAQIAAGMRDAAGLAPFLERLVALGLIAPSAETAENMGAGDAARLAALAEAPVVDVFDDLSDLILADPIHDVDADMGWPHSPAPAADASRG</sequence>
<reference evidence="1 2" key="1">
    <citation type="submission" date="2018-04" db="EMBL/GenBank/DDBJ databases">
        <title>Genome sequencing of Gemmobacter.</title>
        <authorList>
            <person name="Yi H."/>
            <person name="Baek M.-G."/>
        </authorList>
    </citation>
    <scope>NUCLEOTIDE SEQUENCE [LARGE SCALE GENOMIC DNA]</scope>
    <source>
        <strain evidence="1 2">HYN0069</strain>
    </source>
</reference>
<dbReference type="EMBL" id="CP028918">
    <property type="protein sequence ID" value="AWB49166.1"/>
    <property type="molecule type" value="Genomic_DNA"/>
</dbReference>
<dbReference type="AlphaFoldDB" id="A0A2S0UMY2"/>
<evidence type="ECO:0000313" key="2">
    <source>
        <dbReference type="Proteomes" id="UP000244496"/>
    </source>
</evidence>
<name>A0A2S0UMY2_9RHOB</name>
<protein>
    <submittedName>
        <fullName evidence="1">Pyrroloquinoline quinone biosynthesis protein PqqD</fullName>
    </submittedName>
</protein>
<proteinExistence type="predicted"/>
<gene>
    <name evidence="1" type="ORF">HYN69_12215</name>
</gene>